<organism evidence="2 3">
    <name type="scientific">Jaapia argillacea MUCL 33604</name>
    <dbReference type="NCBI Taxonomy" id="933084"/>
    <lineage>
        <taxon>Eukaryota</taxon>
        <taxon>Fungi</taxon>
        <taxon>Dikarya</taxon>
        <taxon>Basidiomycota</taxon>
        <taxon>Agaricomycotina</taxon>
        <taxon>Agaricomycetes</taxon>
        <taxon>Agaricomycetidae</taxon>
        <taxon>Jaapiales</taxon>
        <taxon>Jaapiaceae</taxon>
        <taxon>Jaapia</taxon>
    </lineage>
</organism>
<sequence>MSAMLLRSARLLQLRDVCGVRHSSSLRSLQAAFKDPSSPFYLAPGTQGPDSPDAPPSQNQPPHSNFSTSSVTASLGADTKAVQGTAEEEAKEKLLELGYDLESFWEQKIVWGDHDSMQHVNNVRYLRFLESSRVHWMNSIAMELGGPQRASDMSKGKGVSLILKSITLNYKRPVTYPDTLLIAHKPLPPPAPSPSHPPSSHSHNAHLTQFNLDAIAYSYAQRSIVLTSSSVLVWYDYDTLKKCDPGEEARKVVWGRCREGRVM</sequence>
<dbReference type="Pfam" id="PF13279">
    <property type="entry name" value="4HBT_2"/>
    <property type="match status" value="1"/>
</dbReference>
<dbReference type="CDD" id="cd00586">
    <property type="entry name" value="4HBT"/>
    <property type="match status" value="1"/>
</dbReference>
<keyword evidence="3" id="KW-1185">Reference proteome</keyword>
<dbReference type="InterPro" id="IPR050563">
    <property type="entry name" value="4-hydroxybenzoyl-CoA_TE"/>
</dbReference>
<dbReference type="Gene3D" id="3.10.129.10">
    <property type="entry name" value="Hotdog Thioesterase"/>
    <property type="match status" value="1"/>
</dbReference>
<reference evidence="3" key="1">
    <citation type="journal article" date="2014" name="Proc. Natl. Acad. Sci. U.S.A.">
        <title>Extensive sampling of basidiomycete genomes demonstrates inadequacy of the white-rot/brown-rot paradigm for wood decay fungi.</title>
        <authorList>
            <person name="Riley R."/>
            <person name="Salamov A.A."/>
            <person name="Brown D.W."/>
            <person name="Nagy L.G."/>
            <person name="Floudas D."/>
            <person name="Held B.W."/>
            <person name="Levasseur A."/>
            <person name="Lombard V."/>
            <person name="Morin E."/>
            <person name="Otillar R."/>
            <person name="Lindquist E.A."/>
            <person name="Sun H."/>
            <person name="LaButti K.M."/>
            <person name="Schmutz J."/>
            <person name="Jabbour D."/>
            <person name="Luo H."/>
            <person name="Baker S.E."/>
            <person name="Pisabarro A.G."/>
            <person name="Walton J.D."/>
            <person name="Blanchette R.A."/>
            <person name="Henrissat B."/>
            <person name="Martin F."/>
            <person name="Cullen D."/>
            <person name="Hibbett D.S."/>
            <person name="Grigoriev I.V."/>
        </authorList>
    </citation>
    <scope>NUCLEOTIDE SEQUENCE [LARGE SCALE GENOMIC DNA]</scope>
    <source>
        <strain evidence="3">MUCL 33604</strain>
    </source>
</reference>
<feature type="compositionally biased region" description="Polar residues" evidence="1">
    <location>
        <begin position="60"/>
        <end position="72"/>
    </location>
</feature>
<feature type="compositionally biased region" description="Pro residues" evidence="1">
    <location>
        <begin position="186"/>
        <end position="197"/>
    </location>
</feature>
<dbReference type="PANTHER" id="PTHR31793">
    <property type="entry name" value="4-HYDROXYBENZOYL-COA THIOESTERASE FAMILY MEMBER"/>
    <property type="match status" value="1"/>
</dbReference>
<name>A0A067Q719_9AGAM</name>
<dbReference type="InParanoid" id="A0A067Q719"/>
<gene>
    <name evidence="2" type="ORF">JAAARDRAFT_31417</name>
</gene>
<feature type="region of interest" description="Disordered" evidence="1">
    <location>
        <begin position="40"/>
        <end position="72"/>
    </location>
</feature>
<evidence type="ECO:0000313" key="2">
    <source>
        <dbReference type="EMBL" id="KDQ61925.1"/>
    </source>
</evidence>
<evidence type="ECO:0000256" key="1">
    <source>
        <dbReference type="SAM" id="MobiDB-lite"/>
    </source>
</evidence>
<proteinExistence type="predicted"/>
<evidence type="ECO:0000313" key="3">
    <source>
        <dbReference type="Proteomes" id="UP000027265"/>
    </source>
</evidence>
<dbReference type="AlphaFoldDB" id="A0A067Q719"/>
<dbReference type="InterPro" id="IPR029069">
    <property type="entry name" value="HotDog_dom_sf"/>
</dbReference>
<dbReference type="GO" id="GO:0047617">
    <property type="term" value="F:fatty acyl-CoA hydrolase activity"/>
    <property type="evidence" value="ECO:0007669"/>
    <property type="project" value="TreeGrafter"/>
</dbReference>
<dbReference type="EMBL" id="KL197712">
    <property type="protein sequence ID" value="KDQ61925.1"/>
    <property type="molecule type" value="Genomic_DNA"/>
</dbReference>
<feature type="region of interest" description="Disordered" evidence="1">
    <location>
        <begin position="185"/>
        <end position="204"/>
    </location>
</feature>
<dbReference type="OrthoDB" id="5538558at2759"/>
<evidence type="ECO:0008006" key="4">
    <source>
        <dbReference type="Google" id="ProtNLM"/>
    </source>
</evidence>
<accession>A0A067Q719</accession>
<dbReference type="PANTHER" id="PTHR31793:SF39">
    <property type="entry name" value="THIOESTERASE_THIOL ESTER DEHYDRASE-ISOMERASE"/>
    <property type="match status" value="1"/>
</dbReference>
<dbReference type="Proteomes" id="UP000027265">
    <property type="component" value="Unassembled WGS sequence"/>
</dbReference>
<dbReference type="SUPFAM" id="SSF54637">
    <property type="entry name" value="Thioesterase/thiol ester dehydrase-isomerase"/>
    <property type="match status" value="1"/>
</dbReference>
<dbReference type="HOGENOM" id="CLU_078553_0_0_1"/>
<protein>
    <recommendedName>
        <fullName evidence="4">Thioesterase domain-containing protein</fullName>
    </recommendedName>
</protein>